<dbReference type="GO" id="GO:0005829">
    <property type="term" value="C:cytosol"/>
    <property type="evidence" value="ECO:0007669"/>
    <property type="project" value="TreeGrafter"/>
</dbReference>
<dbReference type="Gene3D" id="3.30.559.30">
    <property type="entry name" value="Nonribosomal peptide synthetase, condensation domain"/>
    <property type="match status" value="3"/>
</dbReference>
<keyword evidence="1" id="KW-0596">Phosphopantetheine</keyword>
<dbReference type="GO" id="GO:0009366">
    <property type="term" value="C:enterobactin synthetase complex"/>
    <property type="evidence" value="ECO:0007669"/>
    <property type="project" value="TreeGrafter"/>
</dbReference>
<dbReference type="SUPFAM" id="SSF47336">
    <property type="entry name" value="ACP-like"/>
    <property type="match status" value="2"/>
</dbReference>
<dbReference type="Pfam" id="PF00550">
    <property type="entry name" value="PP-binding"/>
    <property type="match status" value="1"/>
</dbReference>
<dbReference type="Proteomes" id="UP000663832">
    <property type="component" value="Unassembled WGS sequence"/>
</dbReference>
<accession>A0A815FIS0</accession>
<keyword evidence="7" id="KW-1185">Reference proteome</keyword>
<dbReference type="InterPro" id="IPR023213">
    <property type="entry name" value="CAT-like_dom_sf"/>
</dbReference>
<dbReference type="InterPro" id="IPR001214">
    <property type="entry name" value="SET_dom"/>
</dbReference>
<dbReference type="InterPro" id="IPR025110">
    <property type="entry name" value="AMP-bd_C"/>
</dbReference>
<dbReference type="InterPro" id="IPR020845">
    <property type="entry name" value="AMP-binding_CS"/>
</dbReference>
<dbReference type="PANTHER" id="PTHR45527:SF1">
    <property type="entry name" value="FATTY ACID SYNTHASE"/>
    <property type="match status" value="1"/>
</dbReference>
<dbReference type="GO" id="GO:0043041">
    <property type="term" value="P:amino acid activation for nonribosomal peptide biosynthetic process"/>
    <property type="evidence" value="ECO:0007669"/>
    <property type="project" value="TreeGrafter"/>
</dbReference>
<dbReference type="PANTHER" id="PTHR45527">
    <property type="entry name" value="NONRIBOSOMAL PEPTIDE SYNTHETASE"/>
    <property type="match status" value="1"/>
</dbReference>
<sequence>MRDSKYGVDQKGLFAREKIYKGEELIYEYDPLVEEWPFYPDNDKRGKYTKAELCKLVENNSKLSKLIHYQAYNVDDDLFNVPVKYANMDSDNVDDCEKRFHQKLLINHSCDPNVGFVQGQKCYAFRDIDIGDEITHHYGCIGTEKSFYVGLKCQCGSKDECQQILRMDFYKDPVWRQKYEPYCTPYVKKIIQELLHNDETIAENTVIDQQLSMTSASMFWLNALHGYKFDQSLPLPYDRYRLEGEKRTDRGVSVSFDLSEDFSYHFLCCVSSMNIKLEHLVFATYYAFIYKLVSGEKDLCVAINKNSQCRDELKTMIGFIENVVPLRCQLDPHWSFQQLIEHVSEIVTSTIKYSYFPLQTILAQYSNTSKPVFLDTIFEFLSYENYNVKNEVMTGDDRVHAMSTSSIQISDEEIKNTFDFSLTIQHNLETNQLSCTIDASLDLFNLDTIKKIAQRFHSMLEHLFTITNDQMKKPVYELSLALPDEKRLMQSINNTRVLFPSLTCIHHEFVYQIMKHPQKLAVELDEQSLTYCELLYYVQVLSLILLNEYHMFPGEVVCQCVERSLSMVIGMMSIEMVGGVYCPLSPRDPEHRLHALTQQTQSHLVLVHDLTKTKFNNDIISLDIDSVLIINDLNSDIDYNCLSSVIVKGEEIAYIIFTSGSTGTPKAVQLRQHNFISSILAFIRIDALHEGDVTIQIAGATFDAHLLEIVGSLICGATIIMLHPQGNMDFQYINHILHEKQVTYLVAVPTYLNHLCDFLKQNRFPAWILMRNISCVGESVSSAFIKVLMQFVAQSCRIWNFYGPAEATLGTSCHLIDVPSHVHDLPIGKPLPRYICLLLNSFLQPVVIQEEGELLVGGVGVFAGYLGRDDLTTKALVEIDGQLFYRTGDLVTMDNNDLLHYQGRKDHQIKLHGQRIELGEIERCLLNITSISACVVMKWNDDYLVAYVQSSDTNEQELRGHCQSHLPPHMIPSIFIILDKLPLNPNGKVDRKQLPSPHFSSIQPRNSIEILLPTNDIEVNIHHIWCDIFKQNQISIDTNIFTIGGHSLLIMQLFHQYKIEFHLETNILSISNLFQHPTIIHHAQLIQQSMNMTQNTNDYPWSSLYVTQARASFAQERIYLDEQIRFSSKTTLKNMYVIPMIYRISSINDNPSISRLQHAFQSVLTKHKILRTALCIDDVSGNIIQHCLDTNIIFNDDMKSNGLTTINLHNDDPRHMNEIIEEILNQSDLFDLSKGHVIRCHIFRHCHYSEDIISNENDDLLTENDHILISIHHAMFDGASTSIFLRDLSLSYQSDDSLSVDDNSLNYIDYSVYEHIMDMSLSRVFWHSQLKGYNMECSLSLPVDRQRLSTNQQRSGLASIAEINFDNELCTSFLNYASSHHLTLFQLGLSVFYVFLFKLSHGETDLCISSINANRYRSELVNMIGMLVSTLPYRIQIDSNWSFDEFVRHVGEKCLSILEHSHYPLQHILGDNRLNQSNVSFLETMFDFITVSKDMGHLSLNDVNFEQILLGQSAEVAKFDFSLTFVYNPLSDNKRLSCSFVCSHDLFEKSTISKIAQRFQYMFEQVSPKQSSNIPAMNVSSPINKVSLILREEVEEMDLALFHRLENIVNEAPASFAQARIWLDERIRFDPDKPQIAIYNMPFVYRLQPGHTLSIKQLDHALHLTINKHPSLHTSLYFDIEKNLLMQRVITHEHKHNNTMFSIIETTYETDEQLNEILHNEKRNPYLFDLAQGLVFRCHIIYHKQISSNHLASDKDLLIFNFHHALFDFPSMNIFLHDFNQAYTGQLSYDDNTDLRYLDYAVIEQQMSMIGASMFWLDTLHDCKLDQPLSLPYDRYRLASEHRTGRGTSVCFDFGQDLSHHFLVYASLNNISPEHLALATYYVFLFKLTNGEKDLCIGINTHGRYRDELRSVIGMFVNAIPLRCQLDPYLSFDKITKQVRDIMINCMKYSYFPLQRILNQHSNISNPVFLDTSFEFISSMIIDEENEIKLGDSRLSLLPSSIKISKDEIMSKFDFILSFQHDLNLNKFSCTINASLDIFNTETVCIIAQRLQTILQEQFTSSDCITNKPIYELSIILSNERLLMQSLNNTQITFPSPLTCIHHEFVHQVMKHPQKLAVELDEQSLTYCELLYYVQVLSLTLLTEYQVFPGEIICQCVERSLSMVIGIMGIEMVGGVYCPLSPRDPQYRLHALTQQTQSRLVLVHHSTMLKFSSEIVLCNVDLIWTVDYINNTIIMDRLSDIVVTIDNTAYIVFTSGSTGISKGVQIRHRNLLASTDSVVRLNLFTNKDTMIQMASCSYDVHAREIIGGLITGSTIIMLRPQGNMALDYMMNTLNGKQVSYLQCVPTYANVFLEFLRSHSVPNLSSLRTFDIGGETSTVQLIDKLYTYLPQVCSVWNIYGPAETTVDCTCYVIGRNLNMTNIPIGRPLPNYRCTVMSEYLQSSVSSQEGELLIGGVGVFPGYLGRDDLTAKALVEIDGQLFYRTGDLVTIDNNGLLHYQGRKDHQIKLHGQRIELGEIERCLLNITSISACVVMKWNDDYLVAYVQSSAHMNEEELRQHCRSHLPPHMIPSIFVILDKLPLNQNGKVDRKQLPSPEFSLSTLLSSDKSNTRLNQFEQRIHTIWCQVLHCNENHISITASFFSVGGHSLLFIELYHHYQSVFNFDTQSLSIGLFLQQPTIRQHAQLLQTLPSNDTQPIRWQSLHINQGKTSLN</sequence>
<dbReference type="SUPFAM" id="SSF52777">
    <property type="entry name" value="CoA-dependent acyltransferases"/>
    <property type="match status" value="5"/>
</dbReference>
<name>A0A815FIS0_9BILA</name>
<feature type="domain" description="Carrier" evidence="3">
    <location>
        <begin position="1012"/>
        <end position="1090"/>
    </location>
</feature>
<evidence type="ECO:0000259" key="4">
    <source>
        <dbReference type="PROSITE" id="PS50280"/>
    </source>
</evidence>
<dbReference type="SUPFAM" id="SSF82199">
    <property type="entry name" value="SET domain"/>
    <property type="match status" value="1"/>
</dbReference>
<dbReference type="Pfam" id="PF00668">
    <property type="entry name" value="Condensation"/>
    <property type="match status" value="3"/>
</dbReference>
<dbReference type="InterPro" id="IPR009081">
    <property type="entry name" value="PP-bd_ACP"/>
</dbReference>
<dbReference type="OrthoDB" id="10043426at2759"/>
<dbReference type="GO" id="GO:0009239">
    <property type="term" value="P:enterobactin biosynthetic process"/>
    <property type="evidence" value="ECO:0007669"/>
    <property type="project" value="TreeGrafter"/>
</dbReference>
<dbReference type="EMBL" id="CAJNOI010000097">
    <property type="protein sequence ID" value="CAF1052283.1"/>
    <property type="molecule type" value="Genomic_DNA"/>
</dbReference>
<dbReference type="Gene3D" id="3.40.50.12780">
    <property type="entry name" value="N-terminal domain of ligase-like"/>
    <property type="match status" value="2"/>
</dbReference>
<evidence type="ECO:0000256" key="2">
    <source>
        <dbReference type="ARBA" id="ARBA00022553"/>
    </source>
</evidence>
<evidence type="ECO:0000313" key="7">
    <source>
        <dbReference type="Proteomes" id="UP000663832"/>
    </source>
</evidence>
<dbReference type="Gene3D" id="3.30.559.10">
    <property type="entry name" value="Chloramphenicol acetyltransferase-like domain"/>
    <property type="match status" value="2"/>
</dbReference>
<reference evidence="6" key="1">
    <citation type="submission" date="2021-02" db="EMBL/GenBank/DDBJ databases">
        <authorList>
            <person name="Nowell W R."/>
        </authorList>
    </citation>
    <scope>NUCLEOTIDE SEQUENCE</scope>
</reference>
<protein>
    <recommendedName>
        <fullName evidence="8">Carrier domain-containing protein</fullName>
    </recommendedName>
</protein>
<dbReference type="CDD" id="cd05930">
    <property type="entry name" value="A_NRPS"/>
    <property type="match status" value="2"/>
</dbReference>
<dbReference type="NCBIfam" id="NF003417">
    <property type="entry name" value="PRK04813.1"/>
    <property type="match status" value="2"/>
</dbReference>
<dbReference type="InterPro" id="IPR045851">
    <property type="entry name" value="AMP-bd_C_sf"/>
</dbReference>
<evidence type="ECO:0008006" key="8">
    <source>
        <dbReference type="Google" id="ProtNLM"/>
    </source>
</evidence>
<gene>
    <name evidence="5" type="ORF">BJG266_LOCUS18686</name>
    <name evidence="6" type="ORF">QVE165_LOCUS32651</name>
</gene>
<comment type="caution">
    <text evidence="6">The sequence shown here is derived from an EMBL/GenBank/DDBJ whole genome shotgun (WGS) entry which is preliminary data.</text>
</comment>
<dbReference type="Pfam" id="PF00501">
    <property type="entry name" value="AMP-binding"/>
    <property type="match status" value="2"/>
</dbReference>
<dbReference type="Gene3D" id="3.30.300.30">
    <property type="match status" value="2"/>
</dbReference>
<evidence type="ECO:0000313" key="5">
    <source>
        <dbReference type="EMBL" id="CAF1052283.1"/>
    </source>
</evidence>
<evidence type="ECO:0000259" key="3">
    <source>
        <dbReference type="PROSITE" id="PS50075"/>
    </source>
</evidence>
<dbReference type="InterPro" id="IPR046341">
    <property type="entry name" value="SET_dom_sf"/>
</dbReference>
<dbReference type="Pfam" id="PF13193">
    <property type="entry name" value="AMP-binding_C"/>
    <property type="match status" value="2"/>
</dbReference>
<evidence type="ECO:0000313" key="6">
    <source>
        <dbReference type="EMBL" id="CAF1326667.1"/>
    </source>
</evidence>
<evidence type="ECO:0000256" key="1">
    <source>
        <dbReference type="ARBA" id="ARBA00022450"/>
    </source>
</evidence>
<feature type="domain" description="Carrier" evidence="3">
    <location>
        <begin position="2609"/>
        <end position="2689"/>
    </location>
</feature>
<dbReference type="InterPro" id="IPR042099">
    <property type="entry name" value="ANL_N_sf"/>
</dbReference>
<feature type="domain" description="SET" evidence="4">
    <location>
        <begin position="1"/>
        <end position="139"/>
    </location>
</feature>
<dbReference type="GO" id="GO:0031177">
    <property type="term" value="F:phosphopantetheine binding"/>
    <property type="evidence" value="ECO:0007669"/>
    <property type="project" value="TreeGrafter"/>
</dbReference>
<keyword evidence="2" id="KW-0597">Phosphoprotein</keyword>
<dbReference type="PROSITE" id="PS00455">
    <property type="entry name" value="AMP_BINDING"/>
    <property type="match status" value="2"/>
</dbReference>
<dbReference type="Proteomes" id="UP000663877">
    <property type="component" value="Unassembled WGS sequence"/>
</dbReference>
<dbReference type="SUPFAM" id="SSF56801">
    <property type="entry name" value="Acetyl-CoA synthetase-like"/>
    <property type="match status" value="2"/>
</dbReference>
<proteinExistence type="predicted"/>
<dbReference type="Gene3D" id="2.170.270.10">
    <property type="entry name" value="SET domain"/>
    <property type="match status" value="1"/>
</dbReference>
<dbReference type="PROSITE" id="PS50280">
    <property type="entry name" value="SET"/>
    <property type="match status" value="1"/>
</dbReference>
<dbReference type="InterPro" id="IPR000873">
    <property type="entry name" value="AMP-dep_synth/lig_dom"/>
</dbReference>
<dbReference type="PROSITE" id="PS50075">
    <property type="entry name" value="CARRIER"/>
    <property type="match status" value="2"/>
</dbReference>
<dbReference type="InterPro" id="IPR001242">
    <property type="entry name" value="Condensation_dom"/>
</dbReference>
<dbReference type="Pfam" id="PF00856">
    <property type="entry name" value="SET"/>
    <property type="match status" value="1"/>
</dbReference>
<organism evidence="6 7">
    <name type="scientific">Adineta steineri</name>
    <dbReference type="NCBI Taxonomy" id="433720"/>
    <lineage>
        <taxon>Eukaryota</taxon>
        <taxon>Metazoa</taxon>
        <taxon>Spiralia</taxon>
        <taxon>Gnathifera</taxon>
        <taxon>Rotifera</taxon>
        <taxon>Eurotatoria</taxon>
        <taxon>Bdelloidea</taxon>
        <taxon>Adinetida</taxon>
        <taxon>Adinetidae</taxon>
        <taxon>Adineta</taxon>
    </lineage>
</organism>
<dbReference type="Gene3D" id="1.10.1200.10">
    <property type="entry name" value="ACP-like"/>
    <property type="match status" value="2"/>
</dbReference>
<dbReference type="InterPro" id="IPR036736">
    <property type="entry name" value="ACP-like_sf"/>
</dbReference>
<dbReference type="EMBL" id="CAJNOM010000292">
    <property type="protein sequence ID" value="CAF1326667.1"/>
    <property type="molecule type" value="Genomic_DNA"/>
</dbReference>
<dbReference type="GO" id="GO:0047527">
    <property type="term" value="F:2,3-dihydroxybenzoate-serine ligase activity"/>
    <property type="evidence" value="ECO:0007669"/>
    <property type="project" value="TreeGrafter"/>
</dbReference>